<name>A0ABN1B797_9BACI</name>
<proteinExistence type="predicted"/>
<evidence type="ECO:0000313" key="2">
    <source>
        <dbReference type="EMBL" id="GAA0491738.1"/>
    </source>
</evidence>
<dbReference type="SUPFAM" id="SSF46785">
    <property type="entry name" value="Winged helix' DNA-binding domain"/>
    <property type="match status" value="1"/>
</dbReference>
<keyword evidence="3" id="KW-1185">Reference proteome</keyword>
<dbReference type="InterPro" id="IPR012318">
    <property type="entry name" value="HTH_CRP"/>
</dbReference>
<dbReference type="PROSITE" id="PS51063">
    <property type="entry name" value="HTH_CRP_2"/>
    <property type="match status" value="1"/>
</dbReference>
<comment type="caution">
    <text evidence="2">The sequence shown here is derived from an EMBL/GenBank/DDBJ whole genome shotgun (WGS) entry which is preliminary data.</text>
</comment>
<sequence length="74" mass="8482">MLLVRLAKLHGGQEDQDGWVQLNTVFTNRKLANTIGSSRKTVNRIIAKLKKKYILNMNDHYMALDVEGLENELI</sequence>
<dbReference type="InterPro" id="IPR036390">
    <property type="entry name" value="WH_DNA-bd_sf"/>
</dbReference>
<accession>A0ABN1B797</accession>
<reference evidence="2 3" key="1">
    <citation type="journal article" date="2019" name="Int. J. Syst. Evol. Microbiol.">
        <title>The Global Catalogue of Microorganisms (GCM) 10K type strain sequencing project: providing services to taxonomists for standard genome sequencing and annotation.</title>
        <authorList>
            <consortium name="The Broad Institute Genomics Platform"/>
            <consortium name="The Broad Institute Genome Sequencing Center for Infectious Disease"/>
            <person name="Wu L."/>
            <person name="Ma J."/>
        </authorList>
    </citation>
    <scope>NUCLEOTIDE SEQUENCE [LARGE SCALE GENOMIC DNA]</scope>
    <source>
        <strain evidence="2 3">JCM 12389</strain>
    </source>
</reference>
<feature type="domain" description="HTH crp-type" evidence="1">
    <location>
        <begin position="1"/>
        <end position="67"/>
    </location>
</feature>
<dbReference type="InterPro" id="IPR036388">
    <property type="entry name" value="WH-like_DNA-bd_sf"/>
</dbReference>
<dbReference type="Gene3D" id="1.10.10.10">
    <property type="entry name" value="Winged helix-like DNA-binding domain superfamily/Winged helix DNA-binding domain"/>
    <property type="match status" value="1"/>
</dbReference>
<protein>
    <recommendedName>
        <fullName evidence="1">HTH crp-type domain-containing protein</fullName>
    </recommendedName>
</protein>
<dbReference type="Pfam" id="PF13545">
    <property type="entry name" value="HTH_Crp_2"/>
    <property type="match status" value="1"/>
</dbReference>
<organism evidence="2 3">
    <name type="scientific">Salinibacillus aidingensis</name>
    <dbReference type="NCBI Taxonomy" id="237684"/>
    <lineage>
        <taxon>Bacteria</taxon>
        <taxon>Bacillati</taxon>
        <taxon>Bacillota</taxon>
        <taxon>Bacilli</taxon>
        <taxon>Bacillales</taxon>
        <taxon>Bacillaceae</taxon>
        <taxon>Salinibacillus</taxon>
    </lineage>
</organism>
<evidence type="ECO:0000259" key="1">
    <source>
        <dbReference type="PROSITE" id="PS51063"/>
    </source>
</evidence>
<dbReference type="RefSeq" id="WP_343839828.1">
    <property type="nucleotide sequence ID" value="NZ_BAAADO010000003.1"/>
</dbReference>
<evidence type="ECO:0000313" key="3">
    <source>
        <dbReference type="Proteomes" id="UP001500880"/>
    </source>
</evidence>
<dbReference type="Proteomes" id="UP001500880">
    <property type="component" value="Unassembled WGS sequence"/>
</dbReference>
<gene>
    <name evidence="2" type="ORF">GCM10008986_17390</name>
</gene>
<dbReference type="EMBL" id="BAAADO010000003">
    <property type="protein sequence ID" value="GAA0491738.1"/>
    <property type="molecule type" value="Genomic_DNA"/>
</dbReference>